<reference evidence="4 5" key="1">
    <citation type="submission" date="2018-10" db="EMBL/GenBank/DDBJ databases">
        <title>Natronolimnobius sp. XQ-INN 246 isolated from Inner Mongolia Autonomous Region of China.</title>
        <authorList>
            <person name="Xue Q."/>
        </authorList>
    </citation>
    <scope>NUCLEOTIDE SEQUENCE [LARGE SCALE GENOMIC DNA]</scope>
    <source>
        <strain evidence="4 5">XQ-INN 246</strain>
    </source>
</reference>
<dbReference type="SUPFAM" id="SSF100950">
    <property type="entry name" value="NagB/RpiA/CoA transferase-like"/>
    <property type="match status" value="1"/>
</dbReference>
<dbReference type="PANTHER" id="PTHR43475">
    <property type="entry name" value="METHYLTHIORIBOSE-1-PHOSPHATE ISOMERASE"/>
    <property type="match status" value="1"/>
</dbReference>
<feature type="compositionally biased region" description="Acidic residues" evidence="2">
    <location>
        <begin position="260"/>
        <end position="270"/>
    </location>
</feature>
<dbReference type="RefSeq" id="WP_141464971.1">
    <property type="nucleotide sequence ID" value="NZ_RBZW01000031.1"/>
</dbReference>
<dbReference type="OrthoDB" id="27639at2157"/>
<dbReference type="InterPro" id="IPR000649">
    <property type="entry name" value="IF-2B-related"/>
</dbReference>
<evidence type="ECO:0000256" key="1">
    <source>
        <dbReference type="RuleBase" id="RU003814"/>
    </source>
</evidence>
<name>A0A4S3TNA5_9EURY</name>
<dbReference type="SUPFAM" id="SSF55811">
    <property type="entry name" value="Nudix"/>
    <property type="match status" value="1"/>
</dbReference>
<dbReference type="GO" id="GO:0019509">
    <property type="term" value="P:L-methionine salvage from methylthioadenosine"/>
    <property type="evidence" value="ECO:0007669"/>
    <property type="project" value="TreeGrafter"/>
</dbReference>
<feature type="region of interest" description="Disordered" evidence="2">
    <location>
        <begin position="251"/>
        <end position="282"/>
    </location>
</feature>
<dbReference type="GO" id="GO:0046523">
    <property type="term" value="F:S-methyl-5-thioribose-1-phosphate isomerase activity"/>
    <property type="evidence" value="ECO:0007669"/>
    <property type="project" value="TreeGrafter"/>
</dbReference>
<dbReference type="InterPro" id="IPR000086">
    <property type="entry name" value="NUDIX_hydrolase_dom"/>
</dbReference>
<dbReference type="AlphaFoldDB" id="A0A4S3TNA5"/>
<comment type="caution">
    <text evidence="4">The sequence shown here is derived from an EMBL/GenBank/DDBJ whole genome shotgun (WGS) entry which is preliminary data.</text>
</comment>
<evidence type="ECO:0000256" key="2">
    <source>
        <dbReference type="SAM" id="MobiDB-lite"/>
    </source>
</evidence>
<sequence length="497" mass="52541">MTDGTSEDADHVVTAFLRHRGEIALLRRSDAVGSYRGYWGGVSGFAEGDPDEQVRREIREETGLEVDDVSVVRSGRPLEVVDDDLGRTWIVHPYLFDVDTRDLVLSDEHDAAAWAPPTVIVAGAVPNGDEATSDGDGAESWADRETVPALWTAYERVGPSVRSIAADDEHGAATLSIRALEVVRDRAGLLVSERESDTTAGEIPADGELPVDETTVGDEWAELSALADRVLEARPSMAVLRNRVNRAMADAIGTERAGETDGDGQDDPADDEKRDGTAGNSTGAVAVLESTIAGIERALEVDADAAANASELLGGRVLTLSRSGTVFEALGRGEPSRLFVAESRPDREGIDVAARLADDPAFECPITVVTDAAVAHVLEREGVDRVLVGADTILPDGSVVNKTGTRSTAIAAERAGVPVTVVAATDKVSTREAVNLESGPREQVYDGDANLDVMNPTFDVTPADCVADIVTERDTLAPDGIESLVGELAALESWRDG</sequence>
<feature type="domain" description="Nudix hydrolase" evidence="3">
    <location>
        <begin position="8"/>
        <end position="138"/>
    </location>
</feature>
<dbReference type="Gene3D" id="3.90.79.10">
    <property type="entry name" value="Nucleoside Triphosphate Pyrophosphohydrolase"/>
    <property type="match status" value="1"/>
</dbReference>
<proteinExistence type="inferred from homology"/>
<accession>A0A4S3TNA5</accession>
<dbReference type="Gene3D" id="3.40.50.10470">
    <property type="entry name" value="Translation initiation factor eif-2b, domain 2"/>
    <property type="match status" value="1"/>
</dbReference>
<protein>
    <submittedName>
        <fullName evidence="4">NUDIX domain-containing protein</fullName>
    </submittedName>
</protein>
<dbReference type="EMBL" id="RBZW01000031">
    <property type="protein sequence ID" value="THE64585.1"/>
    <property type="molecule type" value="Genomic_DNA"/>
</dbReference>
<dbReference type="InterPro" id="IPR042529">
    <property type="entry name" value="IF_2B-like_C"/>
</dbReference>
<dbReference type="PANTHER" id="PTHR43475:SF3">
    <property type="entry name" value="TRANSLATION INITIATION FACTOR EIF-2B SUBUNIT FAMILY PROTEIN (AFU_ORTHOLOGUE AFUA_2G14290)"/>
    <property type="match status" value="1"/>
</dbReference>
<gene>
    <name evidence="4" type="ORF">D8Y22_12215</name>
</gene>
<organism evidence="4 5">
    <name type="scientific">Salinadaptatus halalkaliphilus</name>
    <dbReference type="NCBI Taxonomy" id="2419781"/>
    <lineage>
        <taxon>Archaea</taxon>
        <taxon>Methanobacteriati</taxon>
        <taxon>Methanobacteriota</taxon>
        <taxon>Stenosarchaea group</taxon>
        <taxon>Halobacteria</taxon>
        <taxon>Halobacteriales</taxon>
        <taxon>Natrialbaceae</taxon>
        <taxon>Salinadaptatus</taxon>
    </lineage>
</organism>
<comment type="similarity">
    <text evidence="1">Belongs to the eIF-2B alpha/beta/delta subunits family.</text>
</comment>
<dbReference type="PROSITE" id="PS51462">
    <property type="entry name" value="NUDIX"/>
    <property type="match status" value="1"/>
</dbReference>
<keyword evidence="5" id="KW-1185">Reference proteome</keyword>
<evidence type="ECO:0000259" key="3">
    <source>
        <dbReference type="PROSITE" id="PS51462"/>
    </source>
</evidence>
<dbReference type="Pfam" id="PF00293">
    <property type="entry name" value="NUDIX"/>
    <property type="match status" value="1"/>
</dbReference>
<dbReference type="Pfam" id="PF01008">
    <property type="entry name" value="IF-2B"/>
    <property type="match status" value="1"/>
</dbReference>
<dbReference type="InterPro" id="IPR015797">
    <property type="entry name" value="NUDIX_hydrolase-like_dom_sf"/>
</dbReference>
<evidence type="ECO:0000313" key="4">
    <source>
        <dbReference type="EMBL" id="THE64585.1"/>
    </source>
</evidence>
<dbReference type="Proteomes" id="UP000318864">
    <property type="component" value="Unassembled WGS sequence"/>
</dbReference>
<evidence type="ECO:0000313" key="5">
    <source>
        <dbReference type="Proteomes" id="UP000318864"/>
    </source>
</evidence>
<dbReference type="InterPro" id="IPR037171">
    <property type="entry name" value="NagB/RpiA_transferase-like"/>
</dbReference>